<keyword evidence="1" id="KW-0732">Signal</keyword>
<evidence type="ECO:0000313" key="4">
    <source>
        <dbReference type="Proteomes" id="UP000320811"/>
    </source>
</evidence>
<name>A0A561PT27_9BACT</name>
<dbReference type="SUPFAM" id="SSF53474">
    <property type="entry name" value="alpha/beta-Hydrolases"/>
    <property type="match status" value="1"/>
</dbReference>
<evidence type="ECO:0000313" key="3">
    <source>
        <dbReference type="EMBL" id="TWF41265.1"/>
    </source>
</evidence>
<feature type="signal peptide" evidence="1">
    <location>
        <begin position="1"/>
        <end position="20"/>
    </location>
</feature>
<dbReference type="EMBL" id="VIWO01000003">
    <property type="protein sequence ID" value="TWF41265.1"/>
    <property type="molecule type" value="Genomic_DNA"/>
</dbReference>
<evidence type="ECO:0000259" key="2">
    <source>
        <dbReference type="Pfam" id="PF01764"/>
    </source>
</evidence>
<accession>A0A561PT27</accession>
<gene>
    <name evidence="3" type="ORF">FHW36_10369</name>
</gene>
<dbReference type="GO" id="GO:0006629">
    <property type="term" value="P:lipid metabolic process"/>
    <property type="evidence" value="ECO:0007669"/>
    <property type="project" value="InterPro"/>
</dbReference>
<dbReference type="InterPro" id="IPR002921">
    <property type="entry name" value="Fungal_lipase-type"/>
</dbReference>
<reference evidence="3 4" key="1">
    <citation type="submission" date="2019-06" db="EMBL/GenBank/DDBJ databases">
        <title>Sorghum-associated microbial communities from plants grown in Nebraska, USA.</title>
        <authorList>
            <person name="Schachtman D."/>
        </authorList>
    </citation>
    <scope>NUCLEOTIDE SEQUENCE [LARGE SCALE GENOMIC DNA]</scope>
    <source>
        <strain evidence="3 4">1209</strain>
    </source>
</reference>
<organism evidence="3 4">
    <name type="scientific">Chitinophaga polysaccharea</name>
    <dbReference type="NCBI Taxonomy" id="1293035"/>
    <lineage>
        <taxon>Bacteria</taxon>
        <taxon>Pseudomonadati</taxon>
        <taxon>Bacteroidota</taxon>
        <taxon>Chitinophagia</taxon>
        <taxon>Chitinophagales</taxon>
        <taxon>Chitinophagaceae</taxon>
        <taxon>Chitinophaga</taxon>
    </lineage>
</organism>
<dbReference type="InterPro" id="IPR029058">
    <property type="entry name" value="AB_hydrolase_fold"/>
</dbReference>
<dbReference type="Proteomes" id="UP000320811">
    <property type="component" value="Unassembled WGS sequence"/>
</dbReference>
<comment type="caution">
    <text evidence="3">The sequence shown here is derived from an EMBL/GenBank/DDBJ whole genome shotgun (WGS) entry which is preliminary data.</text>
</comment>
<evidence type="ECO:0000256" key="1">
    <source>
        <dbReference type="SAM" id="SignalP"/>
    </source>
</evidence>
<protein>
    <submittedName>
        <fullName evidence="3">Lipase (Class 3)</fullName>
    </submittedName>
</protein>
<dbReference type="AlphaFoldDB" id="A0A561PT27"/>
<dbReference type="RefSeq" id="WP_145668199.1">
    <property type="nucleotide sequence ID" value="NZ_VIWO01000003.1"/>
</dbReference>
<dbReference type="OrthoDB" id="927373at2"/>
<dbReference type="Pfam" id="PF01764">
    <property type="entry name" value="Lipase_3"/>
    <property type="match status" value="1"/>
</dbReference>
<feature type="domain" description="Fungal lipase-type" evidence="2">
    <location>
        <begin position="87"/>
        <end position="238"/>
    </location>
</feature>
<proteinExistence type="predicted"/>
<dbReference type="Gene3D" id="3.40.50.1820">
    <property type="entry name" value="alpha/beta hydrolase"/>
    <property type="match status" value="1"/>
</dbReference>
<sequence length="366" mass="41981">MGIRISLFCFLILFFGRNNAVGQHLSPNFNPSEYSELLKLVDRMADTPWTKVMSTSPRDCELMYRSPVVGLENRWDLWLRKDGVGIISIRGTNGTSTSWLENFYAGMIPAQGKLKLNDSTIVPYKVAQNPKAYVHAGWMLAVAAMGPDMIRKINEYYQQGIHEYIIFGHSQGGAICFLMRSYFEYTEGLPKGLVFKTYASAAPKPGNQEYAYDFDYISRDGWGLRVVNTRDWVPETPFSIQTTRDFTTVNPFTDISGAIKAQKWPIRGALRYMYGRLDRPTKRSSRRLQRVLGKFAAKRVQKILPEYGRPDFVNSHSYTPAGTPVILYPVNGYDEKFPFNGKNVFTHHMLGPYRWELEQIYHIDTN</sequence>
<feature type="chain" id="PRO_5021983758" evidence="1">
    <location>
        <begin position="21"/>
        <end position="366"/>
    </location>
</feature>
<keyword evidence="4" id="KW-1185">Reference proteome</keyword>